<keyword evidence="3" id="KW-1185">Reference proteome</keyword>
<protein>
    <submittedName>
        <fullName evidence="2">Uncharacterized protein</fullName>
    </submittedName>
</protein>
<feature type="non-terminal residue" evidence="2">
    <location>
        <position position="134"/>
    </location>
</feature>
<name>A0A2G2X3U1_CAPBA</name>
<feature type="region of interest" description="Disordered" evidence="1">
    <location>
        <begin position="84"/>
        <end position="134"/>
    </location>
</feature>
<reference evidence="2 3" key="1">
    <citation type="journal article" date="2017" name="Genome Biol.">
        <title>New reference genome sequences of hot pepper reveal the massive evolution of plant disease-resistance genes by retroduplication.</title>
        <authorList>
            <person name="Kim S."/>
            <person name="Park J."/>
            <person name="Yeom S.I."/>
            <person name="Kim Y.M."/>
            <person name="Seo E."/>
            <person name="Kim K.T."/>
            <person name="Kim M.S."/>
            <person name="Lee J.M."/>
            <person name="Cheong K."/>
            <person name="Shin H.S."/>
            <person name="Kim S.B."/>
            <person name="Han K."/>
            <person name="Lee J."/>
            <person name="Park M."/>
            <person name="Lee H.A."/>
            <person name="Lee H.Y."/>
            <person name="Lee Y."/>
            <person name="Oh S."/>
            <person name="Lee J.H."/>
            <person name="Choi E."/>
            <person name="Choi E."/>
            <person name="Lee S.E."/>
            <person name="Jeon J."/>
            <person name="Kim H."/>
            <person name="Choi G."/>
            <person name="Song H."/>
            <person name="Lee J."/>
            <person name="Lee S.C."/>
            <person name="Kwon J.K."/>
            <person name="Lee H.Y."/>
            <person name="Koo N."/>
            <person name="Hong Y."/>
            <person name="Kim R.W."/>
            <person name="Kang W.H."/>
            <person name="Huh J.H."/>
            <person name="Kang B.C."/>
            <person name="Yang T.J."/>
            <person name="Lee Y.H."/>
            <person name="Bennetzen J.L."/>
            <person name="Choi D."/>
        </authorList>
    </citation>
    <scope>NUCLEOTIDE SEQUENCE [LARGE SCALE GENOMIC DNA]</scope>
    <source>
        <strain evidence="3">cv. PBC81</strain>
    </source>
</reference>
<dbReference type="EMBL" id="MLFT02000003">
    <property type="protein sequence ID" value="PHT52158.1"/>
    <property type="molecule type" value="Genomic_DNA"/>
</dbReference>
<feature type="compositionally biased region" description="Basic and acidic residues" evidence="1">
    <location>
        <begin position="14"/>
        <end position="23"/>
    </location>
</feature>
<organism evidence="2 3">
    <name type="scientific">Capsicum baccatum</name>
    <name type="common">Peruvian pepper</name>
    <dbReference type="NCBI Taxonomy" id="33114"/>
    <lineage>
        <taxon>Eukaryota</taxon>
        <taxon>Viridiplantae</taxon>
        <taxon>Streptophyta</taxon>
        <taxon>Embryophyta</taxon>
        <taxon>Tracheophyta</taxon>
        <taxon>Spermatophyta</taxon>
        <taxon>Magnoliopsida</taxon>
        <taxon>eudicotyledons</taxon>
        <taxon>Gunneridae</taxon>
        <taxon>Pentapetalae</taxon>
        <taxon>asterids</taxon>
        <taxon>lamiids</taxon>
        <taxon>Solanales</taxon>
        <taxon>Solanaceae</taxon>
        <taxon>Solanoideae</taxon>
        <taxon>Capsiceae</taxon>
        <taxon>Capsicum</taxon>
    </lineage>
</organism>
<evidence type="ECO:0000313" key="2">
    <source>
        <dbReference type="EMBL" id="PHT52158.1"/>
    </source>
</evidence>
<feature type="region of interest" description="Disordered" evidence="1">
    <location>
        <begin position="1"/>
        <end position="23"/>
    </location>
</feature>
<dbReference type="OrthoDB" id="1932113at2759"/>
<evidence type="ECO:0000256" key="1">
    <source>
        <dbReference type="SAM" id="MobiDB-lite"/>
    </source>
</evidence>
<feature type="compositionally biased region" description="Basic and acidic residues" evidence="1">
    <location>
        <begin position="99"/>
        <end position="114"/>
    </location>
</feature>
<dbReference type="AlphaFoldDB" id="A0A2G2X3U1"/>
<gene>
    <name evidence="2" type="ORF">CQW23_06620</name>
</gene>
<dbReference type="Proteomes" id="UP000224567">
    <property type="component" value="Unassembled WGS sequence"/>
</dbReference>
<dbReference type="STRING" id="33114.A0A2G2X3U1"/>
<feature type="compositionally biased region" description="Basic and acidic residues" evidence="1">
    <location>
        <begin position="36"/>
        <end position="56"/>
    </location>
</feature>
<sequence length="134" mass="15182">MSEEKLKTNSISSSDKDVKAPNVFERVKEEFDALLHSERRSDQHHKETHGLRKDIDENTPIDDVKAPNVFERAKEEIEALVQAIHPKKEDHIHASTSDDDNRTDGTMAELKHNPESITKAPTNQDKTAKEATES</sequence>
<proteinExistence type="predicted"/>
<feature type="region of interest" description="Disordered" evidence="1">
    <location>
        <begin position="36"/>
        <end position="67"/>
    </location>
</feature>
<reference evidence="3" key="2">
    <citation type="journal article" date="2017" name="J. Anim. Genet.">
        <title>Multiple reference genome sequences of hot pepper reveal the massive evolution of plant disease resistance genes by retroduplication.</title>
        <authorList>
            <person name="Kim S."/>
            <person name="Park J."/>
            <person name="Yeom S.-I."/>
            <person name="Kim Y.-M."/>
            <person name="Seo E."/>
            <person name="Kim K.-T."/>
            <person name="Kim M.-S."/>
            <person name="Lee J.M."/>
            <person name="Cheong K."/>
            <person name="Shin H.-S."/>
            <person name="Kim S.-B."/>
            <person name="Han K."/>
            <person name="Lee J."/>
            <person name="Park M."/>
            <person name="Lee H.-A."/>
            <person name="Lee H.-Y."/>
            <person name="Lee Y."/>
            <person name="Oh S."/>
            <person name="Lee J.H."/>
            <person name="Choi E."/>
            <person name="Choi E."/>
            <person name="Lee S.E."/>
            <person name="Jeon J."/>
            <person name="Kim H."/>
            <person name="Choi G."/>
            <person name="Song H."/>
            <person name="Lee J."/>
            <person name="Lee S.-C."/>
            <person name="Kwon J.-K."/>
            <person name="Lee H.-Y."/>
            <person name="Koo N."/>
            <person name="Hong Y."/>
            <person name="Kim R.W."/>
            <person name="Kang W.-H."/>
            <person name="Huh J.H."/>
            <person name="Kang B.-C."/>
            <person name="Yang T.-J."/>
            <person name="Lee Y.-H."/>
            <person name="Bennetzen J.L."/>
            <person name="Choi D."/>
        </authorList>
    </citation>
    <scope>NUCLEOTIDE SEQUENCE [LARGE SCALE GENOMIC DNA]</scope>
    <source>
        <strain evidence="3">cv. PBC81</strain>
    </source>
</reference>
<dbReference type="PANTHER" id="PTHR35277">
    <property type="entry name" value="OS09G0363700 PROTEIN"/>
    <property type="match status" value="1"/>
</dbReference>
<evidence type="ECO:0000313" key="3">
    <source>
        <dbReference type="Proteomes" id="UP000224567"/>
    </source>
</evidence>
<feature type="compositionally biased region" description="Polar residues" evidence="1">
    <location>
        <begin position="115"/>
        <end position="125"/>
    </location>
</feature>
<comment type="caution">
    <text evidence="2">The sequence shown here is derived from an EMBL/GenBank/DDBJ whole genome shotgun (WGS) entry which is preliminary data.</text>
</comment>
<dbReference type="PANTHER" id="PTHR35277:SF10">
    <property type="entry name" value="OS09G0363700 PROTEIN"/>
    <property type="match status" value="1"/>
</dbReference>
<accession>A0A2G2X3U1</accession>